<dbReference type="InterPro" id="IPR022164">
    <property type="entry name" value="Kinesin-like"/>
</dbReference>
<dbReference type="Gene3D" id="1.10.472.80">
    <property type="entry name" value="Ypt/Rab-GAP domain of gyp1p, domain 3"/>
    <property type="match status" value="1"/>
</dbReference>
<dbReference type="InterPro" id="IPR000195">
    <property type="entry name" value="Rab-GAP-TBC_dom"/>
</dbReference>
<dbReference type="PROSITE" id="PS50086">
    <property type="entry name" value="TBC_RABGAP"/>
    <property type="match status" value="1"/>
</dbReference>
<dbReference type="SMART" id="SM00164">
    <property type="entry name" value="TBC"/>
    <property type="match status" value="1"/>
</dbReference>
<sequence length="823" mass="95022">MVTCVRGRSYTFESTLEFKEEDSKGSLTSCPRDKDYFKFRARWEKKVQVSIQQVSTNKPLVVERCFGLLISPGRNVKHSDMQLIEMESFTKSPAGGDKVVYHISGRWNPNEPPFEVLNSETPRGQFSQHDTRVYLTVAMDLVFSGIQEPVRFIIETKAKVVPHGERFWYFTRKALSQHFYLRLREVGYLYTSYNVVALEWWLWQFEDGSSYEVVKVESTTQLKWRKSSLHLNLQQPAMPSAPESGTSPESGPEEEDDDEPLLSGTGEVRCETTQTEMESWSELLSRWKLQGPRPKQLSPMVHRGIPDSLRGEVWQLLARSKDDSGLAETYRLLINKVLEYFVYRARFISSVWQQESNCENVIQRDIHRTFPAHDYFKDGGPGGQDALYKLCKAYSLYDQEVGYCQGLSFLVAALLLHMPEEQAFGLLIKIMFEYKFRDLFKNGLEELHRRLYLLNKLMEDQVPELAAHFADLGVEPHMFASQWFLTLFTAKFPLCVVYFILDLFFLDGLVTIFQVALALLKLSKKDLLALDFEGVLKFFRVVLPKKFRTEQNARNLLHTAVSIKVKKLKKYEKDYLSQKELDKLKEDPIVRLQVALHNKSRVPAGPVVVWWAVQRENKQLLDNNLRLEQENDDLAQELISSKLQLRTELEAAQENVEGLTRDLSTTKSSLQDAEEEKKRLETEVNQLKEVCRRELQQLELDLTRSQTIIAEYKKICNQLSYRLEKEQGSAKDALTLLQEKVVSCPTCSQKLLDGGGSAPQDRDDPSEAHYRELELELAQTKLALVEAQCRNQDLNHQLSTTNRGNTWLHKTLSSLRDVTRPNT</sequence>
<dbReference type="Pfam" id="PF12473">
    <property type="entry name" value="DUF3694"/>
    <property type="match status" value="1"/>
</dbReference>
<accession>A0ABY6KY16</accession>
<dbReference type="Gene3D" id="1.10.8.270">
    <property type="entry name" value="putative rabgap domain of human tbc1 domain family member 14 like domains"/>
    <property type="match status" value="1"/>
</dbReference>
<gene>
    <name evidence="4" type="ORF">LAZ67_10002017</name>
</gene>
<dbReference type="PANTHER" id="PTHR47219">
    <property type="entry name" value="RAB GTPASE-ACTIVATING PROTEIN 1-LIKE"/>
    <property type="match status" value="1"/>
</dbReference>
<evidence type="ECO:0000313" key="5">
    <source>
        <dbReference type="Proteomes" id="UP001235939"/>
    </source>
</evidence>
<keyword evidence="5" id="KW-1185">Reference proteome</keyword>
<proteinExistence type="predicted"/>
<evidence type="ECO:0000256" key="1">
    <source>
        <dbReference type="SAM" id="Coils"/>
    </source>
</evidence>
<feature type="domain" description="Rab-GAP TBC" evidence="3">
    <location>
        <begin position="304"/>
        <end position="508"/>
    </location>
</feature>
<keyword evidence="1" id="KW-0175">Coiled coil</keyword>
<dbReference type="InterPro" id="IPR035969">
    <property type="entry name" value="Rab-GAP_TBC_sf"/>
</dbReference>
<reference evidence="4 5" key="1">
    <citation type="submission" date="2022-01" db="EMBL/GenBank/DDBJ databases">
        <title>A chromosomal length assembly of Cordylochernes scorpioides.</title>
        <authorList>
            <person name="Zeh D."/>
            <person name="Zeh J."/>
        </authorList>
    </citation>
    <scope>NUCLEOTIDE SEQUENCE [LARGE SCALE GENOMIC DNA]</scope>
    <source>
        <strain evidence="4">IN4F17</strain>
        <tissue evidence="4">Whole Body</tissue>
    </source>
</reference>
<dbReference type="PANTHER" id="PTHR47219:SF9">
    <property type="entry name" value="GTPASE ACTIVATING PROTEIN AND CENTROSOME-ASSOCIATED, ISOFORM B"/>
    <property type="match status" value="1"/>
</dbReference>
<evidence type="ECO:0000256" key="2">
    <source>
        <dbReference type="SAM" id="MobiDB-lite"/>
    </source>
</evidence>
<dbReference type="SUPFAM" id="SSF47923">
    <property type="entry name" value="Ypt/Rab-GAP domain of gyp1p"/>
    <property type="match status" value="2"/>
</dbReference>
<feature type="compositionally biased region" description="Low complexity" evidence="2">
    <location>
        <begin position="240"/>
        <end position="250"/>
    </location>
</feature>
<name>A0ABY6KY16_9ARAC</name>
<protein>
    <submittedName>
        <fullName evidence="4">RABGAP1</fullName>
    </submittedName>
</protein>
<feature type="coiled-coil region" evidence="1">
    <location>
        <begin position="770"/>
        <end position="797"/>
    </location>
</feature>
<dbReference type="EMBL" id="CP092872">
    <property type="protein sequence ID" value="UYV73162.1"/>
    <property type="molecule type" value="Genomic_DNA"/>
</dbReference>
<dbReference type="Gene3D" id="1.10.10.750">
    <property type="entry name" value="Ypt/Rab-GAP domain of gyp1p, domain 1"/>
    <property type="match status" value="1"/>
</dbReference>
<dbReference type="InterPro" id="IPR050302">
    <property type="entry name" value="Rab_GAP_TBC_domain"/>
</dbReference>
<dbReference type="Pfam" id="PF00566">
    <property type="entry name" value="RabGAP-TBC"/>
    <property type="match status" value="1"/>
</dbReference>
<feature type="compositionally biased region" description="Acidic residues" evidence="2">
    <location>
        <begin position="251"/>
        <end position="260"/>
    </location>
</feature>
<feature type="region of interest" description="Disordered" evidence="2">
    <location>
        <begin position="235"/>
        <end position="265"/>
    </location>
</feature>
<dbReference type="Proteomes" id="UP001235939">
    <property type="component" value="Chromosome 10"/>
</dbReference>
<organism evidence="4 5">
    <name type="scientific">Cordylochernes scorpioides</name>
    <dbReference type="NCBI Taxonomy" id="51811"/>
    <lineage>
        <taxon>Eukaryota</taxon>
        <taxon>Metazoa</taxon>
        <taxon>Ecdysozoa</taxon>
        <taxon>Arthropoda</taxon>
        <taxon>Chelicerata</taxon>
        <taxon>Arachnida</taxon>
        <taxon>Pseudoscorpiones</taxon>
        <taxon>Cheliferoidea</taxon>
        <taxon>Chernetidae</taxon>
        <taxon>Cordylochernes</taxon>
    </lineage>
</organism>
<evidence type="ECO:0000259" key="3">
    <source>
        <dbReference type="PROSITE" id="PS50086"/>
    </source>
</evidence>
<evidence type="ECO:0000313" key="4">
    <source>
        <dbReference type="EMBL" id="UYV73162.1"/>
    </source>
</evidence>
<feature type="coiled-coil region" evidence="1">
    <location>
        <begin position="617"/>
        <end position="697"/>
    </location>
</feature>